<evidence type="ECO:0000313" key="4">
    <source>
        <dbReference type="EMBL" id="MFA0811239.1"/>
    </source>
</evidence>
<dbReference type="PROSITE" id="PS51257">
    <property type="entry name" value="PROKAR_LIPOPROTEIN"/>
    <property type="match status" value="1"/>
</dbReference>
<accession>A0ABV4NZU3</accession>
<dbReference type="RefSeq" id="WP_371838808.1">
    <property type="nucleotide sequence ID" value="NZ_JBGMEK010000018.1"/>
</dbReference>
<evidence type="ECO:0000256" key="3">
    <source>
        <dbReference type="PROSITE-ProRule" id="PRU00339"/>
    </source>
</evidence>
<dbReference type="Proteomes" id="UP001569428">
    <property type="component" value="Unassembled WGS sequence"/>
</dbReference>
<evidence type="ECO:0000256" key="1">
    <source>
        <dbReference type="ARBA" id="ARBA00022737"/>
    </source>
</evidence>
<evidence type="ECO:0000313" key="5">
    <source>
        <dbReference type="Proteomes" id="UP001569428"/>
    </source>
</evidence>
<sequence length="376" mass="43382">MKAPLVLSLILSLVACSNLPPVEISEGELTSALTGEAIFGRAVTLEELPEENLLGLDSGVRDYLETLAPNATPHSRLAALIRAFEEREFLVEYDESSTLTAMETYRQERGNCLAFTLMMVAMARELGAEVHFNQVEVPPVWSHDEVETFIVYRHVNMVFEGPRGRRVIDFNLAAYDPSYEQHRLADNTAFSLYYSNRGVELMRAGERERAFLYLRKALSLHPESSDLWANLGAMYSHFGYLGEAEQSYRQALVLKNNNLIAISNLARLYRYRNRTELADEYARRARYHRERNPYYLFYQARDAYERGEYEWAERRLRSAVSRHDGDHRFHFLLGLTRYQLGKLAASRKSFEEAFSLVGNASTVDAYERKLNLIMER</sequence>
<keyword evidence="2 3" id="KW-0802">TPR repeat</keyword>
<dbReference type="PANTHER" id="PTHR44227:SF3">
    <property type="entry name" value="PROTEIN O-MANNOSYL-TRANSFERASE TMTC4"/>
    <property type="match status" value="1"/>
</dbReference>
<dbReference type="Gene3D" id="1.25.40.10">
    <property type="entry name" value="Tetratricopeptide repeat domain"/>
    <property type="match status" value="2"/>
</dbReference>
<dbReference type="EMBL" id="JBGMEK010000018">
    <property type="protein sequence ID" value="MFA0811239.1"/>
    <property type="molecule type" value="Genomic_DNA"/>
</dbReference>
<dbReference type="PANTHER" id="PTHR44227">
    <property type="match status" value="1"/>
</dbReference>
<feature type="repeat" description="TPR" evidence="3">
    <location>
        <begin position="225"/>
        <end position="258"/>
    </location>
</feature>
<proteinExistence type="predicted"/>
<keyword evidence="5" id="KW-1185">Reference proteome</keyword>
<name>A0ABV4NZU3_9GAMM</name>
<dbReference type="InterPro" id="IPR052346">
    <property type="entry name" value="O-mannosyl-transferase_TMTC"/>
</dbReference>
<dbReference type="InterPro" id="IPR019734">
    <property type="entry name" value="TPR_rpt"/>
</dbReference>
<keyword evidence="1" id="KW-0677">Repeat</keyword>
<dbReference type="SMART" id="SM00028">
    <property type="entry name" value="TPR"/>
    <property type="match status" value="5"/>
</dbReference>
<dbReference type="PROSITE" id="PS50005">
    <property type="entry name" value="TPR"/>
    <property type="match status" value="2"/>
</dbReference>
<organism evidence="4 5">
    <name type="scientific">Microbulbifer epialgicus</name>
    <dbReference type="NCBI Taxonomy" id="393907"/>
    <lineage>
        <taxon>Bacteria</taxon>
        <taxon>Pseudomonadati</taxon>
        <taxon>Pseudomonadota</taxon>
        <taxon>Gammaproteobacteria</taxon>
        <taxon>Cellvibrionales</taxon>
        <taxon>Microbulbiferaceae</taxon>
        <taxon>Microbulbifer</taxon>
    </lineage>
</organism>
<protein>
    <submittedName>
        <fullName evidence="4">Tetratricopeptide repeat protein</fullName>
    </submittedName>
</protein>
<gene>
    <name evidence="4" type="ORF">ACCI49_09935</name>
</gene>
<comment type="caution">
    <text evidence="4">The sequence shown here is derived from an EMBL/GenBank/DDBJ whole genome shotgun (WGS) entry which is preliminary data.</text>
</comment>
<dbReference type="SUPFAM" id="SSF48452">
    <property type="entry name" value="TPR-like"/>
    <property type="match status" value="1"/>
</dbReference>
<feature type="repeat" description="TPR" evidence="3">
    <location>
        <begin position="191"/>
        <end position="224"/>
    </location>
</feature>
<evidence type="ECO:0000256" key="2">
    <source>
        <dbReference type="ARBA" id="ARBA00022803"/>
    </source>
</evidence>
<dbReference type="Pfam" id="PF13432">
    <property type="entry name" value="TPR_16"/>
    <property type="match status" value="2"/>
</dbReference>
<reference evidence="4 5" key="1">
    <citation type="submission" date="2024-08" db="EMBL/GenBank/DDBJ databases">
        <authorList>
            <person name="Ishaq N."/>
        </authorList>
    </citation>
    <scope>NUCLEOTIDE SEQUENCE [LARGE SCALE GENOMIC DNA]</scope>
    <source>
        <strain evidence="4 5">DSM 18651</strain>
    </source>
</reference>
<dbReference type="InterPro" id="IPR011990">
    <property type="entry name" value="TPR-like_helical_dom_sf"/>
</dbReference>